<keyword evidence="4" id="KW-1185">Reference proteome</keyword>
<sequence>MEIELFVPLRQLEPALSSRCRLGYIVPLQCALVRPGFLPLDLYTPDKTALTFQRPLHVAIEPSVWTLAQTWMYYVWTQVFVPHAMEHLPTPTTVLIVPLKADDSNEIDVALMHACLEGDRPLLGETLDVGTIVVHSSTFYRIEQPTARETATSSTTRQPLVDDSGNVVPNSTMVVAKQAQSKPKILDAPKTKPKRIKKRKYVQLVAAACTVHPLSRLWEECRWVPTMLYTLGVRQKAASLHAKLKWPHETLLAALIPTNNHRLAFLGDAVLKIVVSLSLVRNRPFDDSIRHTRHRLLLNATLATSAQDAVNLADHIDLMGFRSWPYVAAPEATQPGSPPRAKLVATTVEALAAAAFLCRGMDGAIYLAHRLGVVESFDPLDNRIGPPATSSPDELASVPHTFADSTWAALLSKVLTDTVVTDDEQAADTLEWARFLGDAVGYFAIASLLYAKEAPLLRPSHMTWIRNQLPRATLGELIAKTATKPPSQWLGQCWDTMLGIVCLDGGVQAAVLCYIVLTKDAIEKLLLQMPDDGDATVQ</sequence>
<accession>A0A6G0XCS1</accession>
<organism evidence="3 4">
    <name type="scientific">Aphanomyces euteiches</name>
    <dbReference type="NCBI Taxonomy" id="100861"/>
    <lineage>
        <taxon>Eukaryota</taxon>
        <taxon>Sar</taxon>
        <taxon>Stramenopiles</taxon>
        <taxon>Oomycota</taxon>
        <taxon>Saprolegniomycetes</taxon>
        <taxon>Saprolegniales</taxon>
        <taxon>Verrucalvaceae</taxon>
        <taxon>Aphanomyces</taxon>
    </lineage>
</organism>
<keyword evidence="1" id="KW-0378">Hydrolase</keyword>
<dbReference type="PROSITE" id="PS50142">
    <property type="entry name" value="RNASE_3_2"/>
    <property type="match status" value="1"/>
</dbReference>
<dbReference type="AlphaFoldDB" id="A0A6G0XCS1"/>
<evidence type="ECO:0000313" key="3">
    <source>
        <dbReference type="EMBL" id="KAF0737822.1"/>
    </source>
</evidence>
<proteinExistence type="predicted"/>
<dbReference type="PANTHER" id="PTHR14950">
    <property type="entry name" value="DICER-RELATED"/>
    <property type="match status" value="1"/>
</dbReference>
<dbReference type="GO" id="GO:0004525">
    <property type="term" value="F:ribonuclease III activity"/>
    <property type="evidence" value="ECO:0007669"/>
    <property type="project" value="InterPro"/>
</dbReference>
<evidence type="ECO:0000259" key="2">
    <source>
        <dbReference type="PROSITE" id="PS50142"/>
    </source>
</evidence>
<dbReference type="EMBL" id="VJMJ01000080">
    <property type="protein sequence ID" value="KAF0737822.1"/>
    <property type="molecule type" value="Genomic_DNA"/>
</dbReference>
<reference evidence="3 4" key="1">
    <citation type="submission" date="2019-07" db="EMBL/GenBank/DDBJ databases">
        <title>Genomics analysis of Aphanomyces spp. identifies a new class of oomycete effector associated with host adaptation.</title>
        <authorList>
            <person name="Gaulin E."/>
        </authorList>
    </citation>
    <scope>NUCLEOTIDE SEQUENCE [LARGE SCALE GENOMIC DNA]</scope>
    <source>
        <strain evidence="3 4">ATCC 201684</strain>
    </source>
</reference>
<dbReference type="VEuPathDB" id="FungiDB:AeMF1_001318"/>
<name>A0A6G0XCS1_9STRA</name>
<protein>
    <recommendedName>
        <fullName evidence="2">RNase III domain-containing protein</fullName>
    </recommendedName>
</protein>
<dbReference type="SUPFAM" id="SSF69065">
    <property type="entry name" value="RNase III domain-like"/>
    <property type="match status" value="1"/>
</dbReference>
<dbReference type="Proteomes" id="UP000481153">
    <property type="component" value="Unassembled WGS sequence"/>
</dbReference>
<dbReference type="InterPro" id="IPR036389">
    <property type="entry name" value="RNase_III_sf"/>
</dbReference>
<dbReference type="PANTHER" id="PTHR14950:SF37">
    <property type="entry name" value="ENDORIBONUCLEASE DICER"/>
    <property type="match status" value="1"/>
</dbReference>
<dbReference type="SMART" id="SM00535">
    <property type="entry name" value="RIBOc"/>
    <property type="match status" value="1"/>
</dbReference>
<dbReference type="Gene3D" id="1.10.1520.10">
    <property type="entry name" value="Ribonuclease III domain"/>
    <property type="match status" value="1"/>
</dbReference>
<comment type="caution">
    <text evidence="3">The sequence shown here is derived from an EMBL/GenBank/DDBJ whole genome shotgun (WGS) entry which is preliminary data.</text>
</comment>
<evidence type="ECO:0000313" key="4">
    <source>
        <dbReference type="Proteomes" id="UP000481153"/>
    </source>
</evidence>
<dbReference type="GO" id="GO:0006396">
    <property type="term" value="P:RNA processing"/>
    <property type="evidence" value="ECO:0007669"/>
    <property type="project" value="InterPro"/>
</dbReference>
<dbReference type="CDD" id="cd00593">
    <property type="entry name" value="RIBOc"/>
    <property type="match status" value="1"/>
</dbReference>
<dbReference type="Pfam" id="PF14622">
    <property type="entry name" value="Ribonucleas_3_3"/>
    <property type="match status" value="1"/>
</dbReference>
<dbReference type="InterPro" id="IPR000999">
    <property type="entry name" value="RNase_III_dom"/>
</dbReference>
<gene>
    <name evidence="3" type="ORF">Ae201684_006218</name>
</gene>
<evidence type="ECO:0000256" key="1">
    <source>
        <dbReference type="ARBA" id="ARBA00022801"/>
    </source>
</evidence>
<feature type="domain" description="RNase III" evidence="2">
    <location>
        <begin position="259"/>
        <end position="284"/>
    </location>
</feature>